<dbReference type="GO" id="GO:0005509">
    <property type="term" value="F:calcium ion binding"/>
    <property type="evidence" value="ECO:0007669"/>
    <property type="project" value="UniProtKB-UniRule"/>
</dbReference>
<evidence type="ECO:0000313" key="10">
    <source>
        <dbReference type="EMBL" id="EFO16385.1"/>
    </source>
</evidence>
<reference evidence="10" key="1">
    <citation type="submission" date="2012-04" db="EMBL/GenBank/DDBJ databases">
        <title>The Genome Sequence of Loa loa.</title>
        <authorList>
            <consortium name="The Broad Institute Genome Sequencing Platform"/>
            <consortium name="Broad Institute Genome Sequencing Center for Infectious Disease"/>
            <person name="Nutman T.B."/>
            <person name="Fink D.L."/>
            <person name="Russ C."/>
            <person name="Young S."/>
            <person name="Zeng Q."/>
            <person name="Gargeya S."/>
            <person name="Alvarado L."/>
            <person name="Berlin A."/>
            <person name="Chapman S.B."/>
            <person name="Chen Z."/>
            <person name="Freedman E."/>
            <person name="Gellesch M."/>
            <person name="Goldberg J."/>
            <person name="Griggs A."/>
            <person name="Gujja S."/>
            <person name="Heilman E.R."/>
            <person name="Heiman D."/>
            <person name="Howarth C."/>
            <person name="Mehta T."/>
            <person name="Neiman D."/>
            <person name="Pearson M."/>
            <person name="Roberts A."/>
            <person name="Saif S."/>
            <person name="Shea T."/>
            <person name="Shenoy N."/>
            <person name="Sisk P."/>
            <person name="Stolte C."/>
            <person name="Sykes S."/>
            <person name="White J."/>
            <person name="Yandava C."/>
            <person name="Haas B."/>
            <person name="Henn M.R."/>
            <person name="Nusbaum C."/>
            <person name="Birren B."/>
        </authorList>
    </citation>
    <scope>NUCLEOTIDE SEQUENCE [LARGE SCALE GENOMIC DNA]</scope>
</reference>
<dbReference type="PROSITE" id="PS00232">
    <property type="entry name" value="CADHERIN_1"/>
    <property type="match status" value="1"/>
</dbReference>
<keyword evidence="6" id="KW-1133">Transmembrane helix</keyword>
<evidence type="ECO:0000256" key="5">
    <source>
        <dbReference type="ARBA" id="ARBA00022889"/>
    </source>
</evidence>
<organism evidence="10">
    <name type="scientific">Loa loa</name>
    <name type="common">Eye worm</name>
    <name type="synonym">Filaria loa</name>
    <dbReference type="NCBI Taxonomy" id="7209"/>
    <lineage>
        <taxon>Eukaryota</taxon>
        <taxon>Metazoa</taxon>
        <taxon>Ecdysozoa</taxon>
        <taxon>Nematoda</taxon>
        <taxon>Chromadorea</taxon>
        <taxon>Rhabditida</taxon>
        <taxon>Spirurina</taxon>
        <taxon>Spiruromorpha</taxon>
        <taxon>Filarioidea</taxon>
        <taxon>Onchocercidae</taxon>
        <taxon>Loa</taxon>
    </lineage>
</organism>
<protein>
    <recommendedName>
        <fullName evidence="9">Cadherin domain-containing protein</fullName>
    </recommendedName>
</protein>
<dbReference type="InParanoid" id="A0A1S0TLW7"/>
<keyword evidence="5" id="KW-0130">Cell adhesion</keyword>
<dbReference type="GO" id="GO:0007156">
    <property type="term" value="P:homophilic cell adhesion via plasma membrane adhesion molecules"/>
    <property type="evidence" value="ECO:0007669"/>
    <property type="project" value="InterPro"/>
</dbReference>
<dbReference type="CTD" id="9949582"/>
<keyword evidence="4 8" id="KW-0106">Calcium</keyword>
<keyword evidence="2" id="KW-0812">Transmembrane</keyword>
<dbReference type="InterPro" id="IPR020894">
    <property type="entry name" value="Cadherin_CS"/>
</dbReference>
<comment type="subcellular location">
    <subcellularLocation>
        <location evidence="1">Membrane</location>
    </subcellularLocation>
</comment>
<dbReference type="GO" id="GO:0005911">
    <property type="term" value="C:cell-cell junction"/>
    <property type="evidence" value="ECO:0007669"/>
    <property type="project" value="TreeGrafter"/>
</dbReference>
<proteinExistence type="predicted"/>
<dbReference type="OrthoDB" id="6252479at2759"/>
<evidence type="ECO:0000256" key="1">
    <source>
        <dbReference type="ARBA" id="ARBA00004370"/>
    </source>
</evidence>
<evidence type="ECO:0000259" key="9">
    <source>
        <dbReference type="PROSITE" id="PS50268"/>
    </source>
</evidence>
<accession>A0A1S0TLW7</accession>
<dbReference type="InterPro" id="IPR050971">
    <property type="entry name" value="Cadherin-domain_protein"/>
</dbReference>
<name>A0A1S0TLW7_LOALO</name>
<dbReference type="SUPFAM" id="SSF49313">
    <property type="entry name" value="Cadherin-like"/>
    <property type="match status" value="1"/>
</dbReference>
<dbReference type="InterPro" id="IPR002126">
    <property type="entry name" value="Cadherin-like_dom"/>
</dbReference>
<sequence>MEMDKTATRLLRIEVKDVNDNLPIFSEIHSSVPLVFVVQPGNTVIGQLRAVDIDDAPYNSTYYYMLPSCSNRDGIFTIDKQTGIVSVTNPNDLKYNEYHLCALVRSHNFS</sequence>
<dbReference type="GeneID" id="9949582"/>
<dbReference type="GO" id="GO:0005886">
    <property type="term" value="C:plasma membrane"/>
    <property type="evidence" value="ECO:0007669"/>
    <property type="project" value="InterPro"/>
</dbReference>
<dbReference type="CDD" id="cd11304">
    <property type="entry name" value="Cadherin_repeat"/>
    <property type="match status" value="1"/>
</dbReference>
<dbReference type="RefSeq" id="XP_003147684.1">
    <property type="nucleotide sequence ID" value="XM_003147636.1"/>
</dbReference>
<dbReference type="EMBL" id="JH712312">
    <property type="protein sequence ID" value="EFO16385.1"/>
    <property type="molecule type" value="Genomic_DNA"/>
</dbReference>
<evidence type="ECO:0000256" key="2">
    <source>
        <dbReference type="ARBA" id="ARBA00022692"/>
    </source>
</evidence>
<evidence type="ECO:0000256" key="4">
    <source>
        <dbReference type="ARBA" id="ARBA00022837"/>
    </source>
</evidence>
<dbReference type="PANTHER" id="PTHR24025:SF23">
    <property type="entry name" value="NEURAL-CADHERIN"/>
    <property type="match status" value="1"/>
</dbReference>
<dbReference type="PROSITE" id="PS50268">
    <property type="entry name" value="CADHERIN_2"/>
    <property type="match status" value="1"/>
</dbReference>
<dbReference type="Pfam" id="PF00028">
    <property type="entry name" value="Cadherin"/>
    <property type="match status" value="1"/>
</dbReference>
<dbReference type="InterPro" id="IPR015919">
    <property type="entry name" value="Cadherin-like_sf"/>
</dbReference>
<evidence type="ECO:0000256" key="6">
    <source>
        <dbReference type="ARBA" id="ARBA00022989"/>
    </source>
</evidence>
<evidence type="ECO:0000256" key="7">
    <source>
        <dbReference type="ARBA" id="ARBA00023136"/>
    </source>
</evidence>
<dbReference type="PANTHER" id="PTHR24025">
    <property type="entry name" value="DESMOGLEIN FAMILY MEMBER"/>
    <property type="match status" value="1"/>
</dbReference>
<evidence type="ECO:0000256" key="3">
    <source>
        <dbReference type="ARBA" id="ARBA00022737"/>
    </source>
</evidence>
<dbReference type="AlphaFoldDB" id="A0A1S0TLW7"/>
<keyword evidence="7" id="KW-0472">Membrane</keyword>
<gene>
    <name evidence="10" type="ORF">LOAG_12122</name>
</gene>
<dbReference type="KEGG" id="loa:LOAG_12122"/>
<evidence type="ECO:0000256" key="8">
    <source>
        <dbReference type="PROSITE-ProRule" id="PRU00043"/>
    </source>
</evidence>
<feature type="domain" description="Cadherin" evidence="9">
    <location>
        <begin position="40"/>
        <end position="100"/>
    </location>
</feature>
<keyword evidence="3" id="KW-0677">Repeat</keyword>
<dbReference type="Gene3D" id="2.60.40.60">
    <property type="entry name" value="Cadherins"/>
    <property type="match status" value="1"/>
</dbReference>